<dbReference type="GO" id="GO:0016042">
    <property type="term" value="P:lipid catabolic process"/>
    <property type="evidence" value="ECO:0007669"/>
    <property type="project" value="UniProtKB-KW"/>
</dbReference>
<dbReference type="Gene3D" id="3.40.50.1110">
    <property type="entry name" value="SGNH hydrolase"/>
    <property type="match status" value="2"/>
</dbReference>
<dbReference type="InterPro" id="IPR036514">
    <property type="entry name" value="SGNH_hydro_sf"/>
</dbReference>
<dbReference type="PANTHER" id="PTHR45650">
    <property type="entry name" value="GDSL-LIKE LIPASE/ACYLHYDROLASE-RELATED"/>
    <property type="match status" value="1"/>
</dbReference>
<comment type="subcellular location">
    <subcellularLocation>
        <location evidence="1">Secreted</location>
    </subcellularLocation>
</comment>
<organism evidence="8 9">
    <name type="scientific">Chenopodium quinoa</name>
    <name type="common">Quinoa</name>
    <dbReference type="NCBI Taxonomy" id="63459"/>
    <lineage>
        <taxon>Eukaryota</taxon>
        <taxon>Viridiplantae</taxon>
        <taxon>Streptophyta</taxon>
        <taxon>Embryophyta</taxon>
        <taxon>Tracheophyta</taxon>
        <taxon>Spermatophyta</taxon>
        <taxon>Magnoliopsida</taxon>
        <taxon>eudicotyledons</taxon>
        <taxon>Gunneridae</taxon>
        <taxon>Pentapetalae</taxon>
        <taxon>Caryophyllales</taxon>
        <taxon>Chenopodiaceae</taxon>
        <taxon>Chenopodioideae</taxon>
        <taxon>Atripliceae</taxon>
        <taxon>Chenopodium</taxon>
    </lineage>
</organism>
<dbReference type="GO" id="GO:0005576">
    <property type="term" value="C:extracellular region"/>
    <property type="evidence" value="ECO:0007669"/>
    <property type="project" value="UniProtKB-SubCell"/>
</dbReference>
<evidence type="ECO:0000256" key="6">
    <source>
        <dbReference type="ARBA" id="ARBA00022963"/>
    </source>
</evidence>
<evidence type="ECO:0000313" key="9">
    <source>
        <dbReference type="Proteomes" id="UP000596660"/>
    </source>
</evidence>
<keyword evidence="4" id="KW-0732">Signal</keyword>
<keyword evidence="9" id="KW-1185">Reference proteome</keyword>
<dbReference type="AlphaFoldDB" id="A0A803N2B7"/>
<dbReference type="Gramene" id="AUR62039270-RA">
    <property type="protein sequence ID" value="AUR62039270-RA:cds"/>
    <property type="gene ID" value="AUR62039270"/>
</dbReference>
<dbReference type="InterPro" id="IPR051238">
    <property type="entry name" value="GDSL_esterase/lipase"/>
</dbReference>
<evidence type="ECO:0000256" key="7">
    <source>
        <dbReference type="ARBA" id="ARBA00023098"/>
    </source>
</evidence>
<evidence type="ECO:0000256" key="1">
    <source>
        <dbReference type="ARBA" id="ARBA00004613"/>
    </source>
</evidence>
<dbReference type="InterPro" id="IPR001087">
    <property type="entry name" value="GDSL"/>
</dbReference>
<evidence type="ECO:0000313" key="8">
    <source>
        <dbReference type="EnsemblPlants" id="AUR62039270-RA:cds"/>
    </source>
</evidence>
<name>A0A803N2B7_CHEQI</name>
<evidence type="ECO:0000256" key="2">
    <source>
        <dbReference type="ARBA" id="ARBA00008668"/>
    </source>
</evidence>
<dbReference type="OMA" id="CHEWVPM"/>
<dbReference type="PANTHER" id="PTHR45650:SF4">
    <property type="entry name" value="GDSL-LIKE LIPASE_ACYLHYDROLASE FAMILY PROTEIN, EXPRESSED"/>
    <property type="match status" value="1"/>
</dbReference>
<accession>A0A803N2B7</accession>
<keyword evidence="7" id="KW-0443">Lipid metabolism</keyword>
<dbReference type="EnsemblPlants" id="AUR62039270-RA">
    <property type="protein sequence ID" value="AUR62039270-RA:cds"/>
    <property type="gene ID" value="AUR62039270"/>
</dbReference>
<dbReference type="Pfam" id="PF00657">
    <property type="entry name" value="Lipase_GDSL"/>
    <property type="match status" value="2"/>
</dbReference>
<keyword evidence="3" id="KW-0964">Secreted</keyword>
<sequence>MQGVNYASGGGGILNHTGAIFGGRLNLDAQLDNFANTKQDIIYSIGEEAANELLNKALFTVNMGANDFLDNYLTPVVSKLEQKLVSPDAFIGAMISKYSIQLTRLYNMGARKIVVANVSPIGCIPFERDANPSAGDDCVEFPNQLARSYNLRLKSLITELSNNLDGTKFVYADAYNIVSEVLDNYQSYGFENANSACCYVGGRFGGLIPCGPPSKYCSDRSKMLSNCNCISNGQNPKIATFVFGDSLVDVGNNNYLVSLSRADYPPNGIDFAEEFGTIASPPYLAPYAKGPLILQGINYASAGSGILNETGQIYIGRINFDAQLDNFANTKNDMISLIGAAATDELVNKALFVVNFGSNDFIANYFVPDYIKEFWQPKTPPPQDFIDSMISKLRLQLTRLFNMGARKIVVPNVGPIGCTPAEREFNGKLKNSDCVAFPNQIAQSYNIQLKNLLTELSNNLKGSIFLYANAYRIFNDIVLKYQIQHVALRVDVTGK</sequence>
<evidence type="ECO:0000256" key="4">
    <source>
        <dbReference type="ARBA" id="ARBA00022729"/>
    </source>
</evidence>
<protein>
    <submittedName>
        <fullName evidence="8">Uncharacterized protein</fullName>
    </submittedName>
</protein>
<reference evidence="8" key="2">
    <citation type="submission" date="2021-03" db="UniProtKB">
        <authorList>
            <consortium name="EnsemblPlants"/>
        </authorList>
    </citation>
    <scope>IDENTIFICATION</scope>
</reference>
<evidence type="ECO:0000256" key="3">
    <source>
        <dbReference type="ARBA" id="ARBA00022525"/>
    </source>
</evidence>
<dbReference type="GO" id="GO:0016788">
    <property type="term" value="F:hydrolase activity, acting on ester bonds"/>
    <property type="evidence" value="ECO:0007669"/>
    <property type="project" value="InterPro"/>
</dbReference>
<dbReference type="Proteomes" id="UP000596660">
    <property type="component" value="Unplaced"/>
</dbReference>
<evidence type="ECO:0000256" key="5">
    <source>
        <dbReference type="ARBA" id="ARBA00022801"/>
    </source>
</evidence>
<reference evidence="8" key="1">
    <citation type="journal article" date="2017" name="Nature">
        <title>The genome of Chenopodium quinoa.</title>
        <authorList>
            <person name="Jarvis D.E."/>
            <person name="Ho Y.S."/>
            <person name="Lightfoot D.J."/>
            <person name="Schmoeckel S.M."/>
            <person name="Li B."/>
            <person name="Borm T.J.A."/>
            <person name="Ohyanagi H."/>
            <person name="Mineta K."/>
            <person name="Michell C.T."/>
            <person name="Saber N."/>
            <person name="Kharbatia N.M."/>
            <person name="Rupper R.R."/>
            <person name="Sharp A.R."/>
            <person name="Dally N."/>
            <person name="Boughton B.A."/>
            <person name="Woo Y.H."/>
            <person name="Gao G."/>
            <person name="Schijlen E.G.W.M."/>
            <person name="Guo X."/>
            <person name="Momin A.A."/>
            <person name="Negrao S."/>
            <person name="Al-Babili S."/>
            <person name="Gehring C."/>
            <person name="Roessner U."/>
            <person name="Jung C."/>
            <person name="Murphy K."/>
            <person name="Arold S.T."/>
            <person name="Gojobori T."/>
            <person name="van der Linden C.G."/>
            <person name="van Loo E.N."/>
            <person name="Jellen E.N."/>
            <person name="Maughan P.J."/>
            <person name="Tester M."/>
        </authorList>
    </citation>
    <scope>NUCLEOTIDE SEQUENCE [LARGE SCALE GENOMIC DNA]</scope>
    <source>
        <strain evidence="8">cv. PI 614886</strain>
    </source>
</reference>
<keyword evidence="6" id="KW-0442">Lipid degradation</keyword>
<proteinExistence type="inferred from homology"/>
<comment type="similarity">
    <text evidence="2">Belongs to the 'GDSL' lipolytic enzyme family.</text>
</comment>
<keyword evidence="5" id="KW-0378">Hydrolase</keyword>
<dbReference type="FunFam" id="3.40.50.1110:FF:000003">
    <property type="entry name" value="GDSL esterase/lipase APG"/>
    <property type="match status" value="1"/>
</dbReference>